<dbReference type="SUPFAM" id="SSF46938">
    <property type="entry name" value="CRAL/TRIO N-terminal domain"/>
    <property type="match status" value="1"/>
</dbReference>
<keyword evidence="4" id="KW-1185">Reference proteome</keyword>
<dbReference type="SUPFAM" id="SSF52087">
    <property type="entry name" value="CRAL/TRIO domain"/>
    <property type="match status" value="1"/>
</dbReference>
<name>A0AAX6ESX3_IRIPA</name>
<dbReference type="Pfam" id="PF00650">
    <property type="entry name" value="CRAL_TRIO"/>
    <property type="match status" value="1"/>
</dbReference>
<dbReference type="SMART" id="SM01100">
    <property type="entry name" value="CRAL_TRIO_N"/>
    <property type="match status" value="1"/>
</dbReference>
<dbReference type="FunFam" id="3.40.525.10:FF:000008">
    <property type="entry name" value="Phosphatidylinositol transfer protein 3"/>
    <property type="match status" value="1"/>
</dbReference>
<dbReference type="AlphaFoldDB" id="A0AAX6ESX3"/>
<dbReference type="GO" id="GO:0008526">
    <property type="term" value="F:phosphatidylinositol transfer activity"/>
    <property type="evidence" value="ECO:0007669"/>
    <property type="project" value="TreeGrafter"/>
</dbReference>
<dbReference type="SMART" id="SM00516">
    <property type="entry name" value="SEC14"/>
    <property type="match status" value="1"/>
</dbReference>
<feature type="domain" description="CRAL-TRIO" evidence="2">
    <location>
        <begin position="82"/>
        <end position="245"/>
    </location>
</feature>
<proteinExistence type="predicted"/>
<dbReference type="Proteomes" id="UP001140949">
    <property type="component" value="Unassembled WGS sequence"/>
</dbReference>
<comment type="caution">
    <text evidence="3">The sequence shown here is derived from an EMBL/GenBank/DDBJ whole genome shotgun (WGS) entry which is preliminary data.</text>
</comment>
<dbReference type="Gene3D" id="3.40.525.10">
    <property type="entry name" value="CRAL-TRIO lipid binding domain"/>
    <property type="match status" value="1"/>
</dbReference>
<gene>
    <name evidence="3" type="ORF">M6B38_106880</name>
</gene>
<sequence>MSLKNSISNGSGEQSLSEEHRAKISEVRASLGELPDKLSLYCSDACIKRYLTARNWNIKKATKMLKETLKWRLDYKPEEICWEEVAHEAETGKIYRTNFLDKYGRSVLVMRPARQNTNSTKGQIKYLVYCMENAILNLPANQEQMVWLIDFHGFNMSHISVKVTKETAHVLQDRYPERLGLAILYNAPKFFEPFWMVVKPFLEPKTYNKVKFVYSNDHNSLKIMEEHFDMDRLESSFGGNSQVGFNATDYAARMREDDKKMALFWSRRNSSGTIEKSAIPSIKTDSEMNPDKPVNEEDSDKLVKEDEEDSSSQERAEELNRINGNGTNNEQLVSLERTAELMFTNVL</sequence>
<organism evidence="3 4">
    <name type="scientific">Iris pallida</name>
    <name type="common">Sweet iris</name>
    <dbReference type="NCBI Taxonomy" id="29817"/>
    <lineage>
        <taxon>Eukaryota</taxon>
        <taxon>Viridiplantae</taxon>
        <taxon>Streptophyta</taxon>
        <taxon>Embryophyta</taxon>
        <taxon>Tracheophyta</taxon>
        <taxon>Spermatophyta</taxon>
        <taxon>Magnoliopsida</taxon>
        <taxon>Liliopsida</taxon>
        <taxon>Asparagales</taxon>
        <taxon>Iridaceae</taxon>
        <taxon>Iridoideae</taxon>
        <taxon>Irideae</taxon>
        <taxon>Iris</taxon>
    </lineage>
</organism>
<feature type="region of interest" description="Disordered" evidence="1">
    <location>
        <begin position="275"/>
        <end position="331"/>
    </location>
</feature>
<dbReference type="InterPro" id="IPR036865">
    <property type="entry name" value="CRAL-TRIO_dom_sf"/>
</dbReference>
<dbReference type="InterPro" id="IPR052578">
    <property type="entry name" value="PI_Transfer_CRAL-TRIO"/>
</dbReference>
<evidence type="ECO:0000313" key="4">
    <source>
        <dbReference type="Proteomes" id="UP001140949"/>
    </source>
</evidence>
<reference evidence="3" key="2">
    <citation type="submission" date="2023-04" db="EMBL/GenBank/DDBJ databases">
        <authorList>
            <person name="Bruccoleri R.E."/>
            <person name="Oakeley E.J."/>
            <person name="Faust A.-M."/>
            <person name="Dessus-Babus S."/>
            <person name="Altorfer M."/>
            <person name="Burckhardt D."/>
            <person name="Oertli M."/>
            <person name="Naumann U."/>
            <person name="Petersen F."/>
            <person name="Wong J."/>
        </authorList>
    </citation>
    <scope>NUCLEOTIDE SEQUENCE</scope>
    <source>
        <strain evidence="3">GSM-AAB239-AS_SAM_17_03QT</strain>
        <tissue evidence="3">Leaf</tissue>
    </source>
</reference>
<dbReference type="PROSITE" id="PS50191">
    <property type="entry name" value="CRAL_TRIO"/>
    <property type="match status" value="1"/>
</dbReference>
<dbReference type="Pfam" id="PF03765">
    <property type="entry name" value="CRAL_TRIO_N"/>
    <property type="match status" value="1"/>
</dbReference>
<reference evidence="3" key="1">
    <citation type="journal article" date="2023" name="GigaByte">
        <title>Genome assembly of the bearded iris, Iris pallida Lam.</title>
        <authorList>
            <person name="Bruccoleri R.E."/>
            <person name="Oakeley E.J."/>
            <person name="Faust A.M.E."/>
            <person name="Altorfer M."/>
            <person name="Dessus-Babus S."/>
            <person name="Burckhardt D."/>
            <person name="Oertli M."/>
            <person name="Naumann U."/>
            <person name="Petersen F."/>
            <person name="Wong J."/>
        </authorList>
    </citation>
    <scope>NUCLEOTIDE SEQUENCE</scope>
    <source>
        <strain evidence="3">GSM-AAB239-AS_SAM_17_03QT</strain>
    </source>
</reference>
<dbReference type="InterPro" id="IPR011074">
    <property type="entry name" value="CRAL/TRIO_N_dom"/>
</dbReference>
<protein>
    <submittedName>
        <fullName evidence="3">Random slug protein 5-like</fullName>
    </submittedName>
</protein>
<feature type="compositionally biased region" description="Basic and acidic residues" evidence="1">
    <location>
        <begin position="284"/>
        <end position="304"/>
    </location>
</feature>
<evidence type="ECO:0000256" key="1">
    <source>
        <dbReference type="SAM" id="MobiDB-lite"/>
    </source>
</evidence>
<dbReference type="PANTHER" id="PTHR45824">
    <property type="entry name" value="GH16843P"/>
    <property type="match status" value="1"/>
</dbReference>
<feature type="compositionally biased region" description="Polar residues" evidence="1">
    <location>
        <begin position="322"/>
        <end position="331"/>
    </location>
</feature>
<dbReference type="CDD" id="cd00170">
    <property type="entry name" value="SEC14"/>
    <property type="match status" value="1"/>
</dbReference>
<evidence type="ECO:0000313" key="3">
    <source>
        <dbReference type="EMBL" id="KAJ6807058.1"/>
    </source>
</evidence>
<dbReference type="EMBL" id="JANAVB010034232">
    <property type="protein sequence ID" value="KAJ6807058.1"/>
    <property type="molecule type" value="Genomic_DNA"/>
</dbReference>
<dbReference type="InterPro" id="IPR036273">
    <property type="entry name" value="CRAL/TRIO_N_dom_sf"/>
</dbReference>
<evidence type="ECO:0000259" key="2">
    <source>
        <dbReference type="PROSITE" id="PS50191"/>
    </source>
</evidence>
<dbReference type="InterPro" id="IPR001251">
    <property type="entry name" value="CRAL-TRIO_dom"/>
</dbReference>
<accession>A0AAX6ESX3</accession>
<dbReference type="PANTHER" id="PTHR45824:SF6">
    <property type="entry name" value="F16L1.9 PROTEIN"/>
    <property type="match status" value="1"/>
</dbReference>